<dbReference type="EMBL" id="GL833133">
    <property type="protein sequence ID" value="EGB06819.1"/>
    <property type="molecule type" value="Genomic_DNA"/>
</dbReference>
<feature type="active site" description="Proton donor" evidence="4">
    <location>
        <position position="49"/>
    </location>
</feature>
<evidence type="ECO:0000256" key="2">
    <source>
        <dbReference type="ARBA" id="ARBA00022857"/>
    </source>
</evidence>
<proteinExistence type="inferred from homology"/>
<dbReference type="SUPFAM" id="SSF51430">
    <property type="entry name" value="NAD(P)-linked oxidoreductase"/>
    <property type="match status" value="1"/>
</dbReference>
<dbReference type="PANTHER" id="PTHR43827:SF3">
    <property type="entry name" value="NADP-DEPENDENT OXIDOREDUCTASE DOMAIN-CONTAINING PROTEIN"/>
    <property type="match status" value="1"/>
</dbReference>
<dbReference type="CDD" id="cd19071">
    <property type="entry name" value="AKR_AKR1-5-like"/>
    <property type="match status" value="1"/>
</dbReference>
<accession>F0YDD9</accession>
<feature type="non-terminal residue" evidence="8">
    <location>
        <position position="1"/>
    </location>
</feature>
<dbReference type="PRINTS" id="PR00069">
    <property type="entry name" value="ALDKETRDTASE"/>
</dbReference>
<evidence type="ECO:0000256" key="5">
    <source>
        <dbReference type="PIRSR" id="PIRSR000097-2"/>
    </source>
</evidence>
<dbReference type="PANTHER" id="PTHR43827">
    <property type="entry name" value="2,5-DIKETO-D-GLUCONIC ACID REDUCTASE"/>
    <property type="match status" value="1"/>
</dbReference>
<reference evidence="8 9" key="1">
    <citation type="journal article" date="2011" name="Proc. Natl. Acad. Sci. U.S.A.">
        <title>Niche of harmful alga Aureococcus anophagefferens revealed through ecogenomics.</title>
        <authorList>
            <person name="Gobler C.J."/>
            <person name="Berry D.L."/>
            <person name="Dyhrman S.T."/>
            <person name="Wilhelm S.W."/>
            <person name="Salamov A."/>
            <person name="Lobanov A.V."/>
            <person name="Zhang Y."/>
            <person name="Collier J.L."/>
            <person name="Wurch L.L."/>
            <person name="Kustka A.B."/>
            <person name="Dill B.D."/>
            <person name="Shah M."/>
            <person name="VerBerkmoes N.C."/>
            <person name="Kuo A."/>
            <person name="Terry A."/>
            <person name="Pangilinan J."/>
            <person name="Lindquist E.A."/>
            <person name="Lucas S."/>
            <person name="Paulsen I.T."/>
            <person name="Hattenrath-Lehmann T.K."/>
            <person name="Talmage S.C."/>
            <person name="Walker E.A."/>
            <person name="Koch F."/>
            <person name="Burson A.M."/>
            <person name="Marcoval M.A."/>
            <person name="Tang Y.Z."/>
            <person name="Lecleir G.R."/>
            <person name="Coyne K.J."/>
            <person name="Berg G.M."/>
            <person name="Bertrand E.M."/>
            <person name="Saito M.A."/>
            <person name="Gladyshev V.N."/>
            <person name="Grigoriev I.V."/>
        </authorList>
    </citation>
    <scope>NUCLEOTIDE SEQUENCE [LARGE SCALE GENOMIC DNA]</scope>
    <source>
        <strain evidence="9">CCMP 1984</strain>
    </source>
</reference>
<organism evidence="9">
    <name type="scientific">Aureococcus anophagefferens</name>
    <name type="common">Harmful bloom alga</name>
    <dbReference type="NCBI Taxonomy" id="44056"/>
    <lineage>
        <taxon>Eukaryota</taxon>
        <taxon>Sar</taxon>
        <taxon>Stramenopiles</taxon>
        <taxon>Ochrophyta</taxon>
        <taxon>Pelagophyceae</taxon>
        <taxon>Pelagomonadales</taxon>
        <taxon>Pelagomonadaceae</taxon>
        <taxon>Aureococcus</taxon>
    </lineage>
</organism>
<evidence type="ECO:0000259" key="7">
    <source>
        <dbReference type="Pfam" id="PF00248"/>
    </source>
</evidence>
<dbReference type="InParanoid" id="F0YDD9"/>
<evidence type="ECO:0000256" key="1">
    <source>
        <dbReference type="ARBA" id="ARBA00007905"/>
    </source>
</evidence>
<evidence type="ECO:0000313" key="9">
    <source>
        <dbReference type="Proteomes" id="UP000002729"/>
    </source>
</evidence>
<feature type="non-terminal residue" evidence="8">
    <location>
        <position position="262"/>
    </location>
</feature>
<keyword evidence="3" id="KW-0560">Oxidoreductase</keyword>
<keyword evidence="2" id="KW-0521">NADP</keyword>
<evidence type="ECO:0000256" key="3">
    <source>
        <dbReference type="ARBA" id="ARBA00023002"/>
    </source>
</evidence>
<protein>
    <recommendedName>
        <fullName evidence="7">NADP-dependent oxidoreductase domain-containing protein</fullName>
    </recommendedName>
</protein>
<dbReference type="InterPro" id="IPR023210">
    <property type="entry name" value="NADP_OxRdtase_dom"/>
</dbReference>
<feature type="binding site" evidence="5">
    <location>
        <position position="108"/>
    </location>
    <ligand>
        <name>substrate</name>
    </ligand>
</feature>
<comment type="similarity">
    <text evidence="1">Belongs to the aldo/keto reductase family.</text>
</comment>
<dbReference type="Pfam" id="PF00248">
    <property type="entry name" value="Aldo_ket_red"/>
    <property type="match status" value="1"/>
</dbReference>
<dbReference type="Gene3D" id="3.20.20.100">
    <property type="entry name" value="NADP-dependent oxidoreductase domain"/>
    <property type="match status" value="1"/>
</dbReference>
<dbReference type="PROSITE" id="PS00062">
    <property type="entry name" value="ALDOKETO_REDUCTASE_2"/>
    <property type="match status" value="1"/>
</dbReference>
<dbReference type="AlphaFoldDB" id="F0YDD9"/>
<evidence type="ECO:0000256" key="4">
    <source>
        <dbReference type="PIRSR" id="PIRSR000097-1"/>
    </source>
</evidence>
<gene>
    <name evidence="8" type="ORF">AURANDRAFT_13263</name>
</gene>
<dbReference type="eggNOG" id="KOG1577">
    <property type="taxonomic scope" value="Eukaryota"/>
</dbReference>
<name>F0YDD9_AURAN</name>
<dbReference type="GeneID" id="20218260"/>
<dbReference type="OMA" id="RYNYPFR"/>
<dbReference type="RefSeq" id="XP_009038565.1">
    <property type="nucleotide sequence ID" value="XM_009040317.1"/>
</dbReference>
<dbReference type="Proteomes" id="UP000002729">
    <property type="component" value="Unassembled WGS sequence"/>
</dbReference>
<dbReference type="GO" id="GO:0016616">
    <property type="term" value="F:oxidoreductase activity, acting on the CH-OH group of donors, NAD or NADP as acceptor"/>
    <property type="evidence" value="ECO:0007669"/>
    <property type="project" value="UniProtKB-ARBA"/>
</dbReference>
<dbReference type="InterPro" id="IPR036812">
    <property type="entry name" value="NAD(P)_OxRdtase_dom_sf"/>
</dbReference>
<evidence type="ECO:0000256" key="6">
    <source>
        <dbReference type="PIRSR" id="PIRSR000097-3"/>
    </source>
</evidence>
<keyword evidence="9" id="KW-1185">Reference proteome</keyword>
<evidence type="ECO:0000313" key="8">
    <source>
        <dbReference type="EMBL" id="EGB06819.1"/>
    </source>
</evidence>
<feature type="site" description="Lowers pKa of active site Tyr" evidence="6">
    <location>
        <position position="74"/>
    </location>
</feature>
<dbReference type="PIRSF" id="PIRSF000097">
    <property type="entry name" value="AKR"/>
    <property type="match status" value="1"/>
</dbReference>
<sequence length="262" mass="27722">TIKLAGGLEMPANGLGTCCRKTAKGPPIVAATKAYLELGGRLLDTAMAYGNHADIGRGLRESGVPRDEVWITSKISPSRAANYKQCAKATADLLEELGVAFVDLLLIHTPKLGEEKTVELWRCLVDAKARGQVRAIGVSNFNGPEIDALEKATGVQPEVNQIQYHPWSSKEWHATVAALKARGVVTTAYNSLGGSRFPGSHGDALATLAAAHGATVPQLLLRWALQKGCAVIPGSSTPAHIAENLAAPAFALSADEMRRIED</sequence>
<dbReference type="InterPro" id="IPR018170">
    <property type="entry name" value="Aldo/ket_reductase_CS"/>
</dbReference>
<dbReference type="InterPro" id="IPR020471">
    <property type="entry name" value="AKR"/>
</dbReference>
<dbReference type="KEGG" id="aaf:AURANDRAFT_13263"/>
<dbReference type="OrthoDB" id="416253at2759"/>
<feature type="domain" description="NADP-dependent oxidoreductase" evidence="7">
    <location>
        <begin position="30"/>
        <end position="261"/>
    </location>
</feature>